<proteinExistence type="predicted"/>
<reference evidence="3 4" key="1">
    <citation type="submission" date="2019-11" db="EMBL/GenBank/DDBJ databases">
        <title>Whole-genome sequence of Rhodoplanes serenus DSM 18633, type strain.</title>
        <authorList>
            <person name="Kyndt J.A."/>
            <person name="Meyer T.E."/>
        </authorList>
    </citation>
    <scope>NUCLEOTIDE SEQUENCE [LARGE SCALE GENOMIC DNA]</scope>
    <source>
        <strain evidence="3 4">DSM 18633</strain>
    </source>
</reference>
<keyword evidence="2" id="KW-0812">Transmembrane</keyword>
<evidence type="ECO:0000256" key="1">
    <source>
        <dbReference type="SAM" id="MobiDB-lite"/>
    </source>
</evidence>
<gene>
    <name evidence="3" type="ORF">GJ689_04885</name>
</gene>
<dbReference type="AlphaFoldDB" id="A0A9X5AQR1"/>
<comment type="caution">
    <text evidence="3">The sequence shown here is derived from an EMBL/GenBank/DDBJ whole genome shotgun (WGS) entry which is preliminary data.</text>
</comment>
<feature type="region of interest" description="Disordered" evidence="1">
    <location>
        <begin position="27"/>
        <end position="79"/>
    </location>
</feature>
<organism evidence="3 4">
    <name type="scientific">Rhodoplanes serenus</name>
    <dbReference type="NCBI Taxonomy" id="200615"/>
    <lineage>
        <taxon>Bacteria</taxon>
        <taxon>Pseudomonadati</taxon>
        <taxon>Pseudomonadota</taxon>
        <taxon>Alphaproteobacteria</taxon>
        <taxon>Hyphomicrobiales</taxon>
        <taxon>Nitrobacteraceae</taxon>
        <taxon>Rhodoplanes</taxon>
    </lineage>
</organism>
<accession>A0A9X5AQR1</accession>
<dbReference type="RefSeq" id="WP_155478790.1">
    <property type="nucleotide sequence ID" value="NZ_WNKV01000003.1"/>
</dbReference>
<keyword evidence="2" id="KW-0472">Membrane</keyword>
<protein>
    <submittedName>
        <fullName evidence="3">Uncharacterized protein</fullName>
    </submittedName>
</protein>
<dbReference type="EMBL" id="WNKV01000003">
    <property type="protein sequence ID" value="MTW15542.1"/>
    <property type="molecule type" value="Genomic_DNA"/>
</dbReference>
<evidence type="ECO:0000313" key="4">
    <source>
        <dbReference type="Proteomes" id="UP000438991"/>
    </source>
</evidence>
<keyword evidence="2" id="KW-1133">Transmembrane helix</keyword>
<evidence type="ECO:0000313" key="3">
    <source>
        <dbReference type="EMBL" id="MTW15542.1"/>
    </source>
</evidence>
<feature type="compositionally biased region" description="Basic and acidic residues" evidence="1">
    <location>
        <begin position="38"/>
        <end position="73"/>
    </location>
</feature>
<sequence length="79" mass="8808">MVENFGVILALFLILVPSVGFVFMGGTAGTPLRSGRSHGHDFDHDRDDRDERWAGRDRPNRDDPRDAPVRDPARPAGPR</sequence>
<dbReference type="Proteomes" id="UP000438991">
    <property type="component" value="Unassembled WGS sequence"/>
</dbReference>
<name>A0A9X5AQR1_9BRAD</name>
<feature type="transmembrane region" description="Helical" evidence="2">
    <location>
        <begin position="6"/>
        <end position="26"/>
    </location>
</feature>
<evidence type="ECO:0000256" key="2">
    <source>
        <dbReference type="SAM" id="Phobius"/>
    </source>
</evidence>